<proteinExistence type="inferred from homology"/>
<dbReference type="VEuPathDB" id="MicrosporidiaDB:NAPIS_ORF01051"/>
<dbReference type="GO" id="GO:0016020">
    <property type="term" value="C:membrane"/>
    <property type="evidence" value="ECO:0007669"/>
    <property type="project" value="UniProtKB-SubCell"/>
</dbReference>
<comment type="domain">
    <text evidence="10">The DHHC domain is required for palmitoyltransferase activity.</text>
</comment>
<dbReference type="InterPro" id="IPR039859">
    <property type="entry name" value="PFA4/ZDH16/20/ERF2-like"/>
</dbReference>
<keyword evidence="8 10" id="KW-0012">Acyltransferase</keyword>
<keyword evidence="6" id="KW-0564">Palmitate</keyword>
<organism evidence="12 13">
    <name type="scientific">Vairimorpha apis BRL 01</name>
    <dbReference type="NCBI Taxonomy" id="1037528"/>
    <lineage>
        <taxon>Eukaryota</taxon>
        <taxon>Fungi</taxon>
        <taxon>Fungi incertae sedis</taxon>
        <taxon>Microsporidia</taxon>
        <taxon>Nosematidae</taxon>
        <taxon>Vairimorpha</taxon>
    </lineage>
</organism>
<dbReference type="HOGENOM" id="CLU_027721_3_0_1"/>
<accession>T0LA96</accession>
<dbReference type="PROSITE" id="PS50216">
    <property type="entry name" value="DHHC"/>
    <property type="match status" value="1"/>
</dbReference>
<keyword evidence="7" id="KW-0449">Lipoprotein</keyword>
<evidence type="ECO:0000256" key="2">
    <source>
        <dbReference type="ARBA" id="ARBA00022679"/>
    </source>
</evidence>
<dbReference type="EC" id="2.3.1.225" evidence="10"/>
<evidence type="ECO:0000256" key="6">
    <source>
        <dbReference type="ARBA" id="ARBA00023139"/>
    </source>
</evidence>
<gene>
    <name evidence="12" type="ORF">NAPIS_ORF01051</name>
</gene>
<dbReference type="PANTHER" id="PTHR12246">
    <property type="entry name" value="PALMITOYLTRANSFERASE ZDHHC16"/>
    <property type="match status" value="1"/>
</dbReference>
<sequence>MNFKYFINDIYRVILFTFYPLAQLYEYFVFIGIYCLAQKKCEGFWIEILLILYHLMTMTIVIYVMKILTIEGSSTKERFPNIPEDNRKLYHKGLNIFIQREALKYRSARVHICTICKTYKPPRAHHCSNCDKCYLKYDHHSLLLDTCIAFHNYKYYFQFLSLNLIQSIFFMINITINLYNEINKTIRINYQISISLILGKFLLFVYLTIYNIFLISNNETTVEHIAITNYVKNNFKYVDMFQEGPITQFSTSKNKKILNPYNISIEENWRQIFGYNLFDWIFPTDSSIGDGISFKKNYIEYEWL</sequence>
<dbReference type="GO" id="GO:0019706">
    <property type="term" value="F:protein-cysteine S-palmitoyltransferase activity"/>
    <property type="evidence" value="ECO:0007669"/>
    <property type="project" value="UniProtKB-EC"/>
</dbReference>
<keyword evidence="4 10" id="KW-1133">Transmembrane helix</keyword>
<feature type="domain" description="Palmitoyltransferase DHHC" evidence="11">
    <location>
        <begin position="111"/>
        <end position="225"/>
    </location>
</feature>
<keyword evidence="13" id="KW-1185">Reference proteome</keyword>
<dbReference type="Pfam" id="PF01529">
    <property type="entry name" value="DHHC"/>
    <property type="match status" value="1"/>
</dbReference>
<feature type="transmembrane region" description="Helical" evidence="10">
    <location>
        <begin position="192"/>
        <end position="213"/>
    </location>
</feature>
<evidence type="ECO:0000256" key="7">
    <source>
        <dbReference type="ARBA" id="ARBA00023288"/>
    </source>
</evidence>
<comment type="catalytic activity">
    <reaction evidence="9 10">
        <text>L-cysteinyl-[protein] + hexadecanoyl-CoA = S-hexadecanoyl-L-cysteinyl-[protein] + CoA</text>
        <dbReference type="Rhea" id="RHEA:36683"/>
        <dbReference type="Rhea" id="RHEA-COMP:10131"/>
        <dbReference type="Rhea" id="RHEA-COMP:11032"/>
        <dbReference type="ChEBI" id="CHEBI:29950"/>
        <dbReference type="ChEBI" id="CHEBI:57287"/>
        <dbReference type="ChEBI" id="CHEBI:57379"/>
        <dbReference type="ChEBI" id="CHEBI:74151"/>
        <dbReference type="EC" id="2.3.1.225"/>
    </reaction>
</comment>
<evidence type="ECO:0000256" key="10">
    <source>
        <dbReference type="RuleBase" id="RU079119"/>
    </source>
</evidence>
<keyword evidence="5 10" id="KW-0472">Membrane</keyword>
<feature type="transmembrane region" description="Helical" evidence="10">
    <location>
        <begin position="13"/>
        <end position="37"/>
    </location>
</feature>
<keyword evidence="3 10" id="KW-0812">Transmembrane</keyword>
<comment type="subcellular location">
    <subcellularLocation>
        <location evidence="1">Membrane</location>
        <topology evidence="1">Multi-pass membrane protein</topology>
    </subcellularLocation>
</comment>
<name>T0LA96_9MICR</name>
<dbReference type="OrthoDB" id="9909019at2759"/>
<comment type="similarity">
    <text evidence="10">Belongs to the DHHC palmitoyltransferase family.</text>
</comment>
<evidence type="ECO:0000256" key="9">
    <source>
        <dbReference type="ARBA" id="ARBA00048048"/>
    </source>
</evidence>
<dbReference type="InterPro" id="IPR001594">
    <property type="entry name" value="Palmitoyltrfase_DHHC"/>
</dbReference>
<protein>
    <recommendedName>
        <fullName evidence="10">Palmitoyltransferase</fullName>
        <ecNumber evidence="10">2.3.1.225</ecNumber>
    </recommendedName>
</protein>
<dbReference type="EMBL" id="KE647145">
    <property type="protein sequence ID" value="EQB61374.1"/>
    <property type="molecule type" value="Genomic_DNA"/>
</dbReference>
<feature type="transmembrane region" description="Helical" evidence="10">
    <location>
        <begin position="155"/>
        <end position="180"/>
    </location>
</feature>
<evidence type="ECO:0000256" key="4">
    <source>
        <dbReference type="ARBA" id="ARBA00022989"/>
    </source>
</evidence>
<evidence type="ECO:0000313" key="12">
    <source>
        <dbReference type="EMBL" id="EQB61374.1"/>
    </source>
</evidence>
<evidence type="ECO:0000256" key="8">
    <source>
        <dbReference type="ARBA" id="ARBA00023315"/>
    </source>
</evidence>
<evidence type="ECO:0000256" key="1">
    <source>
        <dbReference type="ARBA" id="ARBA00004141"/>
    </source>
</evidence>
<evidence type="ECO:0000313" key="13">
    <source>
        <dbReference type="Proteomes" id="UP000053780"/>
    </source>
</evidence>
<dbReference type="Proteomes" id="UP000053780">
    <property type="component" value="Unassembled WGS sequence"/>
</dbReference>
<evidence type="ECO:0000259" key="11">
    <source>
        <dbReference type="Pfam" id="PF01529"/>
    </source>
</evidence>
<dbReference type="AlphaFoldDB" id="T0LA96"/>
<reference evidence="12 13" key="1">
    <citation type="journal article" date="2013" name="BMC Genomics">
        <title>Genome sequencing and comparative genomics of honey bee microsporidia, Nosema apis reveal novel insights into host-parasite interactions.</title>
        <authorList>
            <person name="Chen Yp."/>
            <person name="Pettis J.S."/>
            <person name="Zhao Y."/>
            <person name="Liu X."/>
            <person name="Tallon L.J."/>
            <person name="Sadzewicz L.D."/>
            <person name="Li R."/>
            <person name="Zheng H."/>
            <person name="Huang S."/>
            <person name="Zhang X."/>
            <person name="Hamilton M.C."/>
            <person name="Pernal S.F."/>
            <person name="Melathopoulos A.P."/>
            <person name="Yan X."/>
            <person name="Evans J.D."/>
        </authorList>
    </citation>
    <scope>NUCLEOTIDE SEQUENCE [LARGE SCALE GENOMIC DNA]</scope>
    <source>
        <strain evidence="12 13">BRL 01</strain>
    </source>
</reference>
<evidence type="ECO:0000256" key="3">
    <source>
        <dbReference type="ARBA" id="ARBA00022692"/>
    </source>
</evidence>
<keyword evidence="2 10" id="KW-0808">Transferase</keyword>
<feature type="transmembrane region" description="Helical" evidence="10">
    <location>
        <begin position="44"/>
        <end position="65"/>
    </location>
</feature>
<evidence type="ECO:0000256" key="5">
    <source>
        <dbReference type="ARBA" id="ARBA00023136"/>
    </source>
</evidence>